<evidence type="ECO:0000313" key="2">
    <source>
        <dbReference type="Proteomes" id="UP000799755"/>
    </source>
</evidence>
<reference evidence="1" key="1">
    <citation type="journal article" date="2020" name="Stud. Mycol.">
        <title>101 Dothideomycetes genomes: a test case for predicting lifestyles and emergence of pathogens.</title>
        <authorList>
            <person name="Haridas S."/>
            <person name="Albert R."/>
            <person name="Binder M."/>
            <person name="Bloem J."/>
            <person name="Labutti K."/>
            <person name="Salamov A."/>
            <person name="Andreopoulos B."/>
            <person name="Baker S."/>
            <person name="Barry K."/>
            <person name="Bills G."/>
            <person name="Bluhm B."/>
            <person name="Cannon C."/>
            <person name="Castanera R."/>
            <person name="Culley D."/>
            <person name="Daum C."/>
            <person name="Ezra D."/>
            <person name="Gonzalez J."/>
            <person name="Henrissat B."/>
            <person name="Kuo A."/>
            <person name="Liang C."/>
            <person name="Lipzen A."/>
            <person name="Lutzoni F."/>
            <person name="Magnuson J."/>
            <person name="Mondo S."/>
            <person name="Nolan M."/>
            <person name="Ohm R."/>
            <person name="Pangilinan J."/>
            <person name="Park H.-J."/>
            <person name="Ramirez L."/>
            <person name="Alfaro M."/>
            <person name="Sun H."/>
            <person name="Tritt A."/>
            <person name="Yoshinaga Y."/>
            <person name="Zwiers L.-H."/>
            <person name="Turgeon B."/>
            <person name="Goodwin S."/>
            <person name="Spatafora J."/>
            <person name="Crous P."/>
            <person name="Grigoriev I."/>
        </authorList>
    </citation>
    <scope>NUCLEOTIDE SEQUENCE</scope>
    <source>
        <strain evidence="1">ATCC 200398</strain>
    </source>
</reference>
<organism evidence="1 2">
    <name type="scientific">Lindgomyces ingoldianus</name>
    <dbReference type="NCBI Taxonomy" id="673940"/>
    <lineage>
        <taxon>Eukaryota</taxon>
        <taxon>Fungi</taxon>
        <taxon>Dikarya</taxon>
        <taxon>Ascomycota</taxon>
        <taxon>Pezizomycotina</taxon>
        <taxon>Dothideomycetes</taxon>
        <taxon>Pleosporomycetidae</taxon>
        <taxon>Pleosporales</taxon>
        <taxon>Lindgomycetaceae</taxon>
        <taxon>Lindgomyces</taxon>
    </lineage>
</organism>
<dbReference type="EMBL" id="MU003509">
    <property type="protein sequence ID" value="KAF2469984.1"/>
    <property type="molecule type" value="Genomic_DNA"/>
</dbReference>
<protein>
    <submittedName>
        <fullName evidence="1">Uncharacterized protein</fullName>
    </submittedName>
</protein>
<evidence type="ECO:0000313" key="1">
    <source>
        <dbReference type="EMBL" id="KAF2469984.1"/>
    </source>
</evidence>
<gene>
    <name evidence="1" type="ORF">BDR25DRAFT_314754</name>
</gene>
<sequence>MLDGVPLSRVEGGAPEVETVETLDVNEMSVFLEVDVRLPGTNWLVEPEDPEEEEEAMPDSVPPFEVEEGAPEVETVETLDVNEMSVFLEVDVRLPGTKWLDEPEDKSDVVLGLETMDDEEAMAEDLVDATEEIMDEDWVGWIREGVEPITEFGADEDRLGTIVALVLSDAREPKVLVELLRELGAIELSFDVIAVLDLKSVLPAGRVVTAEETSGSEVPVLETDAVLLPGTIV</sequence>
<proteinExistence type="predicted"/>
<accession>A0ACB6QSI7</accession>
<comment type="caution">
    <text evidence="1">The sequence shown here is derived from an EMBL/GenBank/DDBJ whole genome shotgun (WGS) entry which is preliminary data.</text>
</comment>
<name>A0ACB6QSI7_9PLEO</name>
<dbReference type="Proteomes" id="UP000799755">
    <property type="component" value="Unassembled WGS sequence"/>
</dbReference>
<keyword evidence="2" id="KW-1185">Reference proteome</keyword>